<dbReference type="EMBL" id="JASNWA010000008">
    <property type="protein sequence ID" value="KAK3171425.1"/>
    <property type="molecule type" value="Genomic_DNA"/>
</dbReference>
<name>A0AAD9Z4G0_9LECA</name>
<keyword evidence="2" id="KW-1185">Reference proteome</keyword>
<reference evidence="1" key="1">
    <citation type="submission" date="2022-11" db="EMBL/GenBank/DDBJ databases">
        <title>Chromosomal genome sequence assembly and mating type (MAT) locus characterization of the leprose asexual lichenized fungus Lepraria neglecta (Nyl.) Erichsen.</title>
        <authorList>
            <person name="Allen J.L."/>
            <person name="Pfeffer B."/>
        </authorList>
    </citation>
    <scope>NUCLEOTIDE SEQUENCE</scope>
    <source>
        <strain evidence="1">Allen 5258</strain>
    </source>
</reference>
<accession>A0AAD9Z4G0</accession>
<dbReference type="Proteomes" id="UP001276659">
    <property type="component" value="Unassembled WGS sequence"/>
</dbReference>
<dbReference type="PANTHER" id="PTHR12350:SF19">
    <property type="entry name" value="SET DOMAIN-CONTAINING PROTEIN"/>
    <property type="match status" value="1"/>
</dbReference>
<gene>
    <name evidence="1" type="ORF">OEA41_003509</name>
</gene>
<evidence type="ECO:0000313" key="1">
    <source>
        <dbReference type="EMBL" id="KAK3171425.1"/>
    </source>
</evidence>
<dbReference type="PANTHER" id="PTHR12350">
    <property type="entry name" value="HISTONE-LYSINE N-METHYLTRANSFERASE-RELATED"/>
    <property type="match status" value="1"/>
</dbReference>
<protein>
    <recommendedName>
        <fullName evidence="3">SET domain-containing protein</fullName>
    </recommendedName>
</protein>
<dbReference type="InterPro" id="IPR046341">
    <property type="entry name" value="SET_dom_sf"/>
</dbReference>
<dbReference type="Gene3D" id="2.170.270.10">
    <property type="entry name" value="SET domain"/>
    <property type="match status" value="1"/>
</dbReference>
<comment type="caution">
    <text evidence="1">The sequence shown here is derived from an EMBL/GenBank/DDBJ whole genome shotgun (WGS) entry which is preliminary data.</text>
</comment>
<organism evidence="1 2">
    <name type="scientific">Lepraria neglecta</name>
    <dbReference type="NCBI Taxonomy" id="209136"/>
    <lineage>
        <taxon>Eukaryota</taxon>
        <taxon>Fungi</taxon>
        <taxon>Dikarya</taxon>
        <taxon>Ascomycota</taxon>
        <taxon>Pezizomycotina</taxon>
        <taxon>Lecanoromycetes</taxon>
        <taxon>OSLEUM clade</taxon>
        <taxon>Lecanoromycetidae</taxon>
        <taxon>Lecanorales</taxon>
        <taxon>Lecanorineae</taxon>
        <taxon>Stereocaulaceae</taxon>
        <taxon>Lepraria</taxon>
    </lineage>
</organism>
<dbReference type="InterPro" id="IPR053201">
    <property type="entry name" value="Flavunoidine_N-MTase"/>
</dbReference>
<sequence length="155" mass="17959">MRLLESTEEVLKQNAGKRLNIRFGSGVIAPSWLPFAAFLRYFEAPRDRQVDLNSDLFYVNHSCDPALEFDMTKMEVRVSRYRRLNEGDVLTFFYPSTEYHMVQAFDCHCKEPQCKGQIKGAGQMEMADLNGYWLNQHVEDKLRKKEAGDAGKVEQ</sequence>
<evidence type="ECO:0000313" key="2">
    <source>
        <dbReference type="Proteomes" id="UP001276659"/>
    </source>
</evidence>
<dbReference type="AlphaFoldDB" id="A0AAD9Z4G0"/>
<dbReference type="SUPFAM" id="SSF82199">
    <property type="entry name" value="SET domain"/>
    <property type="match status" value="1"/>
</dbReference>
<evidence type="ECO:0008006" key="3">
    <source>
        <dbReference type="Google" id="ProtNLM"/>
    </source>
</evidence>
<proteinExistence type="predicted"/>